<comment type="caution">
    <text evidence="1">The sequence shown here is derived from an EMBL/GenBank/DDBJ whole genome shotgun (WGS) entry which is preliminary data.</text>
</comment>
<evidence type="ECO:0000313" key="1">
    <source>
        <dbReference type="EMBL" id="CAK7933760.1"/>
    </source>
</evidence>
<reference evidence="1" key="1">
    <citation type="submission" date="2024-01" db="EMBL/GenBank/DDBJ databases">
        <authorList>
            <person name="Webb A."/>
        </authorList>
    </citation>
    <scope>NUCLEOTIDE SEQUENCE</scope>
    <source>
        <strain evidence="1">Pm1</strain>
    </source>
</reference>
<dbReference type="EMBL" id="CAKLBY020000195">
    <property type="protein sequence ID" value="CAK7933760.1"/>
    <property type="molecule type" value="Genomic_DNA"/>
</dbReference>
<protein>
    <submittedName>
        <fullName evidence="1">Uncharacterized protein</fullName>
    </submittedName>
</protein>
<gene>
    <name evidence="1" type="ORF">PM001_LOCUS18910</name>
</gene>
<dbReference type="Proteomes" id="UP001162060">
    <property type="component" value="Unassembled WGS sequence"/>
</dbReference>
<evidence type="ECO:0000313" key="2">
    <source>
        <dbReference type="Proteomes" id="UP001162060"/>
    </source>
</evidence>
<dbReference type="AlphaFoldDB" id="A0AAV1UGW9"/>
<organism evidence="1 2">
    <name type="scientific">Peronospora matthiolae</name>
    <dbReference type="NCBI Taxonomy" id="2874970"/>
    <lineage>
        <taxon>Eukaryota</taxon>
        <taxon>Sar</taxon>
        <taxon>Stramenopiles</taxon>
        <taxon>Oomycota</taxon>
        <taxon>Peronosporomycetes</taxon>
        <taxon>Peronosporales</taxon>
        <taxon>Peronosporaceae</taxon>
        <taxon>Peronospora</taxon>
    </lineage>
</organism>
<sequence>MWGARAVRRNQIQAVRNQTKNNDVFTAPQQPTIRRTGETIFRPSQDRMTVNVITIVQKGTSRALIVGPKDMMTGDAGNA</sequence>
<proteinExistence type="predicted"/>
<accession>A0AAV1UGW9</accession>
<name>A0AAV1UGW9_9STRA</name>